<keyword evidence="3" id="KW-1185">Reference proteome</keyword>
<protein>
    <submittedName>
        <fullName evidence="2">Uncharacterized protein</fullName>
    </submittedName>
</protein>
<name>A0AA39IXQ9_9AGAR</name>
<comment type="caution">
    <text evidence="2">The sequence shown here is derived from an EMBL/GenBank/DDBJ whole genome shotgun (WGS) entry which is preliminary data.</text>
</comment>
<feature type="compositionally biased region" description="Polar residues" evidence="1">
    <location>
        <begin position="17"/>
        <end position="31"/>
    </location>
</feature>
<sequence length="264" mass="29434">MKGSLDGLAGLLETRTDNNTGPKNESPSNYSSYDANIPQLMEVLGLANRSLTRTLIAFMKRAVSLTFVRRIPLARLLERVQTVVYKLLANVYHLLGEAILLLRSAADAVQLGPGDVPFKYLDVSLIDRLKTFRSRCRMLKDSLPDVESAFDSGRADLEVELKFLGFHHVSGMLYLLPGSLGTHSTIITDLPAVFSDMKQCSREIVTAVNAFEQRVIRFRDCFGDASWVKRMVGNSILVKGMIGVMCSIVDEQFYLSNKLYDVSM</sequence>
<dbReference type="Proteomes" id="UP001175226">
    <property type="component" value="Unassembled WGS sequence"/>
</dbReference>
<reference evidence="2" key="1">
    <citation type="submission" date="2023-06" db="EMBL/GenBank/DDBJ databases">
        <authorList>
            <consortium name="Lawrence Berkeley National Laboratory"/>
            <person name="Ahrendt S."/>
            <person name="Sahu N."/>
            <person name="Indic B."/>
            <person name="Wong-Bajracharya J."/>
            <person name="Merenyi Z."/>
            <person name="Ke H.-M."/>
            <person name="Monk M."/>
            <person name="Kocsube S."/>
            <person name="Drula E."/>
            <person name="Lipzen A."/>
            <person name="Balint B."/>
            <person name="Henrissat B."/>
            <person name="Andreopoulos B."/>
            <person name="Martin F.M."/>
            <person name="Harder C.B."/>
            <person name="Rigling D."/>
            <person name="Ford K.L."/>
            <person name="Foster G.D."/>
            <person name="Pangilinan J."/>
            <person name="Papanicolaou A."/>
            <person name="Barry K."/>
            <person name="LaButti K."/>
            <person name="Viragh M."/>
            <person name="Koriabine M."/>
            <person name="Yan M."/>
            <person name="Riley R."/>
            <person name="Champramary S."/>
            <person name="Plett K.L."/>
            <person name="Tsai I.J."/>
            <person name="Slot J."/>
            <person name="Sipos G."/>
            <person name="Plett J."/>
            <person name="Nagy L.G."/>
            <person name="Grigoriev I.V."/>
        </authorList>
    </citation>
    <scope>NUCLEOTIDE SEQUENCE</scope>
    <source>
        <strain evidence="2">FPL87.14</strain>
    </source>
</reference>
<organism evidence="2 3">
    <name type="scientific">Armillaria borealis</name>
    <dbReference type="NCBI Taxonomy" id="47425"/>
    <lineage>
        <taxon>Eukaryota</taxon>
        <taxon>Fungi</taxon>
        <taxon>Dikarya</taxon>
        <taxon>Basidiomycota</taxon>
        <taxon>Agaricomycotina</taxon>
        <taxon>Agaricomycetes</taxon>
        <taxon>Agaricomycetidae</taxon>
        <taxon>Agaricales</taxon>
        <taxon>Marasmiineae</taxon>
        <taxon>Physalacriaceae</taxon>
        <taxon>Armillaria</taxon>
    </lineage>
</organism>
<gene>
    <name evidence="2" type="ORF">EV421DRAFT_1854886</name>
</gene>
<accession>A0AA39IXQ9</accession>
<feature type="region of interest" description="Disordered" evidence="1">
    <location>
        <begin position="12"/>
        <end position="31"/>
    </location>
</feature>
<evidence type="ECO:0000256" key="1">
    <source>
        <dbReference type="SAM" id="MobiDB-lite"/>
    </source>
</evidence>
<proteinExistence type="predicted"/>
<dbReference type="EMBL" id="JAUEPT010000123">
    <property type="protein sequence ID" value="KAK0431079.1"/>
    <property type="molecule type" value="Genomic_DNA"/>
</dbReference>
<evidence type="ECO:0000313" key="2">
    <source>
        <dbReference type="EMBL" id="KAK0431079.1"/>
    </source>
</evidence>
<dbReference type="AlphaFoldDB" id="A0AA39IXQ9"/>
<evidence type="ECO:0000313" key="3">
    <source>
        <dbReference type="Proteomes" id="UP001175226"/>
    </source>
</evidence>